<gene>
    <name evidence="1" type="ORF">CEXT_433741</name>
</gene>
<proteinExistence type="predicted"/>
<evidence type="ECO:0000313" key="2">
    <source>
        <dbReference type="Proteomes" id="UP001054945"/>
    </source>
</evidence>
<dbReference type="AlphaFoldDB" id="A0AAV4TJ22"/>
<dbReference type="EMBL" id="BPLR01011447">
    <property type="protein sequence ID" value="GIY46618.1"/>
    <property type="molecule type" value="Genomic_DNA"/>
</dbReference>
<comment type="caution">
    <text evidence="1">The sequence shown here is derived from an EMBL/GenBank/DDBJ whole genome shotgun (WGS) entry which is preliminary data.</text>
</comment>
<sequence>MCVRNVPSGGSISPLLVLIMNRLVRFSFFSLLLVGIPKELLFKGPKVSGGNPQLVTHDKAYQKYRRASCGTHSFNPTANIA</sequence>
<protein>
    <submittedName>
        <fullName evidence="1">Uncharacterized protein</fullName>
    </submittedName>
</protein>
<reference evidence="1 2" key="1">
    <citation type="submission" date="2021-06" db="EMBL/GenBank/DDBJ databases">
        <title>Caerostris extrusa draft genome.</title>
        <authorList>
            <person name="Kono N."/>
            <person name="Arakawa K."/>
        </authorList>
    </citation>
    <scope>NUCLEOTIDE SEQUENCE [LARGE SCALE GENOMIC DNA]</scope>
</reference>
<organism evidence="1 2">
    <name type="scientific">Caerostris extrusa</name>
    <name type="common">Bark spider</name>
    <name type="synonym">Caerostris bankana</name>
    <dbReference type="NCBI Taxonomy" id="172846"/>
    <lineage>
        <taxon>Eukaryota</taxon>
        <taxon>Metazoa</taxon>
        <taxon>Ecdysozoa</taxon>
        <taxon>Arthropoda</taxon>
        <taxon>Chelicerata</taxon>
        <taxon>Arachnida</taxon>
        <taxon>Araneae</taxon>
        <taxon>Araneomorphae</taxon>
        <taxon>Entelegynae</taxon>
        <taxon>Araneoidea</taxon>
        <taxon>Araneidae</taxon>
        <taxon>Caerostris</taxon>
    </lineage>
</organism>
<evidence type="ECO:0000313" key="1">
    <source>
        <dbReference type="EMBL" id="GIY46618.1"/>
    </source>
</evidence>
<keyword evidence="2" id="KW-1185">Reference proteome</keyword>
<accession>A0AAV4TJ22</accession>
<dbReference type="Proteomes" id="UP001054945">
    <property type="component" value="Unassembled WGS sequence"/>
</dbReference>
<name>A0AAV4TJ22_CAEEX</name>